<feature type="domain" description="RING-type" evidence="3">
    <location>
        <begin position="588"/>
        <end position="641"/>
    </location>
</feature>
<proteinExistence type="predicted"/>
<dbReference type="Gene3D" id="2.30.30.700">
    <property type="entry name" value="SLA1 homology domain 1"/>
    <property type="match status" value="4"/>
</dbReference>
<feature type="compositionally biased region" description="Low complexity" evidence="1">
    <location>
        <begin position="660"/>
        <end position="680"/>
    </location>
</feature>
<evidence type="ECO:0000256" key="1">
    <source>
        <dbReference type="SAM" id="MobiDB-lite"/>
    </source>
</evidence>
<keyword evidence="2" id="KW-1133">Transmembrane helix</keyword>
<feature type="region of interest" description="Disordered" evidence="1">
    <location>
        <begin position="651"/>
        <end position="680"/>
    </location>
</feature>
<evidence type="ECO:0000259" key="3">
    <source>
        <dbReference type="PROSITE" id="PS50089"/>
    </source>
</evidence>
<sequence length="711" mass="79944">MVLIIMSSFKSQIAILFVILCSLCFSNSVRAEESYERFTVRTWTYRDGTEETGKLINVSGPIATLKLDGKGTVRVPLEKLSVKDLNWLYEYHKRKKQLSFLPPQYRRKQEVKEGSKPDNTKPAETETNKAQPEQNMSSGKSSDEESYKVSTIREWKLKDGSKHQAKFLFVSKQNVLLSKESGGSLKLSLDQLSEKDLNWIIEYHRRNNLLALLPAEYQKQDTPGQPATSLIPNLPKEMAEKLVEQKSKAEALAAEAKAKMTDGIQDDPNVIKANTEIEPALVAALSEYRVWSDKKGQKSEARFSRINGREIIFTTRTAGFLQVPIGTLIEEDLQLLRDALKMHGRFEEMLLVYREPLDPNLSPTKLKQLIRVNNHRKWTDLSGNSTGASYVKMEDGKVFLNITKTSMLQEFPYLNFSPEDQEYVQERLKKEIPGQFFPDGADTVLTLEERENEFRVWTDRNKRQIKGKFVRLAYGDSVAVINTGDKEELFITEFFSDQDLSLLKPPKQKQTDQLAMNNNNSNVGGFPGRIPGGMNRGMTGRGRFPGAMPGAMPGSIPRSNPFPNQNSAMPERPAHSMTQPIFKTKFECPICKKTHTSDSPFFKHCPHCGLDANDKVYSCMRCNRKFKAEGQGITAPCPYCNENKQNQNRVASNNANPFMSNGSRGSSNSNESGSSVRSGSSAYRSGRAIGKICGLIFLFIGFIAGAMKLRG</sequence>
<feature type="compositionally biased region" description="Polar residues" evidence="1">
    <location>
        <begin position="128"/>
        <end position="140"/>
    </location>
</feature>
<feature type="region of interest" description="Disordered" evidence="1">
    <location>
        <begin position="107"/>
        <end position="145"/>
    </location>
</feature>
<keyword evidence="2" id="KW-0812">Transmembrane</keyword>
<feature type="compositionally biased region" description="Basic and acidic residues" evidence="1">
    <location>
        <begin position="107"/>
        <end position="127"/>
    </location>
</feature>
<dbReference type="Proteomes" id="UP000318704">
    <property type="component" value="Chromosome"/>
</dbReference>
<gene>
    <name evidence="4" type="ORF">V144x_55850</name>
</gene>
<feature type="transmembrane region" description="Helical" evidence="2">
    <location>
        <begin position="688"/>
        <end position="707"/>
    </location>
</feature>
<dbReference type="InterPro" id="IPR001841">
    <property type="entry name" value="Znf_RING"/>
</dbReference>
<evidence type="ECO:0000313" key="5">
    <source>
        <dbReference type="Proteomes" id="UP000318704"/>
    </source>
</evidence>
<dbReference type="KEGG" id="gaw:V144x_55850"/>
<name>A0A517W487_9PLAN</name>
<dbReference type="AlphaFoldDB" id="A0A517W487"/>
<evidence type="ECO:0000313" key="4">
    <source>
        <dbReference type="EMBL" id="QDU00072.1"/>
    </source>
</evidence>
<organism evidence="4 5">
    <name type="scientific">Gimesia aquarii</name>
    <dbReference type="NCBI Taxonomy" id="2527964"/>
    <lineage>
        <taxon>Bacteria</taxon>
        <taxon>Pseudomonadati</taxon>
        <taxon>Planctomycetota</taxon>
        <taxon>Planctomycetia</taxon>
        <taxon>Planctomycetales</taxon>
        <taxon>Planctomycetaceae</taxon>
        <taxon>Gimesia</taxon>
    </lineage>
</organism>
<reference evidence="4 5" key="1">
    <citation type="submission" date="2019-03" db="EMBL/GenBank/DDBJ databases">
        <title>Deep-cultivation of Planctomycetes and their phenomic and genomic characterization uncovers novel biology.</title>
        <authorList>
            <person name="Wiegand S."/>
            <person name="Jogler M."/>
            <person name="Boedeker C."/>
            <person name="Pinto D."/>
            <person name="Vollmers J."/>
            <person name="Rivas-Marin E."/>
            <person name="Kohn T."/>
            <person name="Peeters S.H."/>
            <person name="Heuer A."/>
            <person name="Rast P."/>
            <person name="Oberbeckmann S."/>
            <person name="Bunk B."/>
            <person name="Jeske O."/>
            <person name="Meyerdierks A."/>
            <person name="Storesund J.E."/>
            <person name="Kallscheuer N."/>
            <person name="Luecker S."/>
            <person name="Lage O.M."/>
            <person name="Pohl T."/>
            <person name="Merkel B.J."/>
            <person name="Hornburger P."/>
            <person name="Mueller R.-W."/>
            <person name="Bruemmer F."/>
            <person name="Labrenz M."/>
            <person name="Spormann A.M."/>
            <person name="Op den Camp H."/>
            <person name="Overmann J."/>
            <person name="Amann R."/>
            <person name="Jetten M.S.M."/>
            <person name="Mascher T."/>
            <person name="Medema M.H."/>
            <person name="Devos D.P."/>
            <person name="Kaster A.-K."/>
            <person name="Ovreas L."/>
            <person name="Rohde M."/>
            <person name="Galperin M.Y."/>
            <person name="Jogler C."/>
        </authorList>
    </citation>
    <scope>NUCLEOTIDE SEQUENCE [LARGE SCALE GENOMIC DNA]</scope>
    <source>
        <strain evidence="4 5">V144</strain>
    </source>
</reference>
<dbReference type="PROSITE" id="PS50089">
    <property type="entry name" value="ZF_RING_2"/>
    <property type="match status" value="1"/>
</dbReference>
<dbReference type="EMBL" id="CP037920">
    <property type="protein sequence ID" value="QDU00072.1"/>
    <property type="molecule type" value="Genomic_DNA"/>
</dbReference>
<protein>
    <recommendedName>
        <fullName evidence="3">RING-type domain-containing protein</fullName>
    </recommendedName>
</protein>
<keyword evidence="2" id="KW-0472">Membrane</keyword>
<accession>A0A517W487</accession>
<evidence type="ECO:0000256" key="2">
    <source>
        <dbReference type="SAM" id="Phobius"/>
    </source>
</evidence>